<dbReference type="AlphaFoldDB" id="A0A0R2HXI9"/>
<dbReference type="Proteomes" id="UP000051658">
    <property type="component" value="Unassembled WGS sequence"/>
</dbReference>
<organism evidence="2 3">
    <name type="scientific">Carnobacterium divergens DSM 20623</name>
    <dbReference type="NCBI Taxonomy" id="1449336"/>
    <lineage>
        <taxon>Bacteria</taxon>
        <taxon>Bacillati</taxon>
        <taxon>Bacillota</taxon>
        <taxon>Bacilli</taxon>
        <taxon>Lactobacillales</taxon>
        <taxon>Carnobacteriaceae</taxon>
        <taxon>Carnobacterium</taxon>
    </lineage>
</organism>
<accession>A0A0R2HXI9</accession>
<feature type="domain" description="WxL" evidence="1">
    <location>
        <begin position="37"/>
        <end position="225"/>
    </location>
</feature>
<protein>
    <recommendedName>
        <fullName evidence="1">WxL domain-containing protein</fullName>
    </recommendedName>
</protein>
<evidence type="ECO:0000313" key="2">
    <source>
        <dbReference type="EMBL" id="KRN57433.1"/>
    </source>
</evidence>
<dbReference type="EMBL" id="JQBS01000007">
    <property type="protein sequence ID" value="KRN57433.1"/>
    <property type="molecule type" value="Genomic_DNA"/>
</dbReference>
<evidence type="ECO:0000259" key="1">
    <source>
        <dbReference type="Pfam" id="PF13731"/>
    </source>
</evidence>
<dbReference type="InterPro" id="IPR027994">
    <property type="entry name" value="WxL_dom"/>
</dbReference>
<comment type="caution">
    <text evidence="2">The sequence shown here is derived from an EMBL/GenBank/DDBJ whole genome shotgun (WGS) entry which is preliminary data.</text>
</comment>
<evidence type="ECO:0000313" key="3">
    <source>
        <dbReference type="Proteomes" id="UP000051658"/>
    </source>
</evidence>
<gene>
    <name evidence="2" type="ORF">IV74_GL000417</name>
</gene>
<name>A0A0R2HXI9_CARDV</name>
<reference evidence="2 3" key="1">
    <citation type="journal article" date="2015" name="Genome Announc.">
        <title>Expanding the biotechnology potential of lactobacilli through comparative genomics of 213 strains and associated genera.</title>
        <authorList>
            <person name="Sun Z."/>
            <person name="Harris H.M."/>
            <person name="McCann A."/>
            <person name="Guo C."/>
            <person name="Argimon S."/>
            <person name="Zhang W."/>
            <person name="Yang X."/>
            <person name="Jeffery I.B."/>
            <person name="Cooney J.C."/>
            <person name="Kagawa T.F."/>
            <person name="Liu W."/>
            <person name="Song Y."/>
            <person name="Salvetti E."/>
            <person name="Wrobel A."/>
            <person name="Rasinkangas P."/>
            <person name="Parkhill J."/>
            <person name="Rea M.C."/>
            <person name="O'Sullivan O."/>
            <person name="Ritari J."/>
            <person name="Douillard F.P."/>
            <person name="Paul Ross R."/>
            <person name="Yang R."/>
            <person name="Briner A.E."/>
            <person name="Felis G.E."/>
            <person name="de Vos W.M."/>
            <person name="Barrangou R."/>
            <person name="Klaenhammer T.R."/>
            <person name="Caufield P.W."/>
            <person name="Cui Y."/>
            <person name="Zhang H."/>
            <person name="O'Toole P.W."/>
        </authorList>
    </citation>
    <scope>NUCLEOTIDE SEQUENCE [LARGE SCALE GENOMIC DNA]</scope>
    <source>
        <strain evidence="2 3">DSM 20623</strain>
    </source>
</reference>
<dbReference type="PATRIC" id="fig|1449336.4.peg.424"/>
<keyword evidence="3" id="KW-1185">Reference proteome</keyword>
<proteinExistence type="predicted"/>
<dbReference type="Pfam" id="PF13731">
    <property type="entry name" value="WxL"/>
    <property type="match status" value="1"/>
</dbReference>
<sequence length="225" mass="23667">MIKGEKKMKISKYSIIGLGLLMSVVFLGSSQSVVAAEVSKGTSKANFELQAGDATVPEILDPEIQPPTLNPGPLSLDAVSSFNFPTKKLGAEAQAPLEATPVEGTKLGLQVTDSRGQDLGWNLKVSATNFETEDKKLTLKGAVTTIPAGKLTTEEGVDPSLTPTAFKVNLSPTPTKIMSATTTQGRSRWSNAFEGNGEKVTLAVPSGNKVASYVSTITWSLEDAP</sequence>